<dbReference type="Pfam" id="PF03109">
    <property type="entry name" value="ABC1"/>
    <property type="match status" value="1"/>
</dbReference>
<feature type="domain" description="Major facilitator superfamily (MFS) profile" evidence="9">
    <location>
        <begin position="2414"/>
        <end position="2880"/>
    </location>
</feature>
<dbReference type="Gene3D" id="1.10.510.10">
    <property type="entry name" value="Transferase(Phosphotransferase) domain 1"/>
    <property type="match status" value="1"/>
</dbReference>
<feature type="transmembrane region" description="Helical" evidence="8">
    <location>
        <begin position="2788"/>
        <end position="2809"/>
    </location>
</feature>
<dbReference type="GO" id="GO:0005524">
    <property type="term" value="F:ATP binding"/>
    <property type="evidence" value="ECO:0007669"/>
    <property type="project" value="InterPro"/>
</dbReference>
<dbReference type="InterPro" id="IPR004147">
    <property type="entry name" value="ABC1_dom"/>
</dbReference>
<dbReference type="InterPro" id="IPR051954">
    <property type="entry name" value="tRNA_methyltransferase_THADA"/>
</dbReference>
<evidence type="ECO:0000256" key="7">
    <source>
        <dbReference type="SAM" id="MobiDB-lite"/>
    </source>
</evidence>
<dbReference type="Proteomes" id="UP000242875">
    <property type="component" value="Unassembled WGS sequence"/>
</dbReference>
<dbReference type="CDD" id="cd17364">
    <property type="entry name" value="MFS_PhT"/>
    <property type="match status" value="1"/>
</dbReference>
<feature type="transmembrane region" description="Helical" evidence="8">
    <location>
        <begin position="2727"/>
        <end position="2749"/>
    </location>
</feature>
<dbReference type="InterPro" id="IPR045307">
    <property type="entry name" value="ADCK1_dom"/>
</dbReference>
<evidence type="ECO:0000313" key="11">
    <source>
        <dbReference type="Proteomes" id="UP000242875"/>
    </source>
</evidence>
<reference evidence="10 11" key="1">
    <citation type="journal article" date="2017" name="Mycologia">
        <title>Bifiguratus adelaidae, gen. et sp. nov., a new member of Mucoromycotina in endophytic and soil-dwelling habitats.</title>
        <authorList>
            <person name="Torres-Cruz T.J."/>
            <person name="Billingsley Tobias T.L."/>
            <person name="Almatruk M."/>
            <person name="Hesse C."/>
            <person name="Kuske C.R."/>
            <person name="Desiro A."/>
            <person name="Benucci G.M."/>
            <person name="Bonito G."/>
            <person name="Stajich J.E."/>
            <person name="Dunlap C."/>
            <person name="Arnold A.E."/>
            <person name="Porras-Alfaro A."/>
        </authorList>
    </citation>
    <scope>NUCLEOTIDE SEQUENCE [LARGE SCALE GENOMIC DNA]</scope>
    <source>
        <strain evidence="10 11">AZ0501</strain>
    </source>
</reference>
<name>A0A261Y0H2_9FUNG</name>
<evidence type="ECO:0000256" key="8">
    <source>
        <dbReference type="SAM" id="Phobius"/>
    </source>
</evidence>
<feature type="compositionally biased region" description="Basic and acidic residues" evidence="7">
    <location>
        <begin position="1111"/>
        <end position="1122"/>
    </location>
</feature>
<dbReference type="InterPro" id="IPR016024">
    <property type="entry name" value="ARM-type_fold"/>
</dbReference>
<dbReference type="InterPro" id="IPR056842">
    <property type="entry name" value="THADA-like_TPR_C"/>
</dbReference>
<dbReference type="SMART" id="SM00220">
    <property type="entry name" value="S_TKc"/>
    <property type="match status" value="1"/>
</dbReference>
<feature type="transmembrane region" description="Helical" evidence="8">
    <location>
        <begin position="2427"/>
        <end position="2444"/>
    </location>
</feature>
<evidence type="ECO:0000256" key="6">
    <source>
        <dbReference type="ARBA" id="ARBA00023136"/>
    </source>
</evidence>
<dbReference type="Pfam" id="PF00083">
    <property type="entry name" value="Sugar_tr"/>
    <property type="match status" value="1"/>
</dbReference>
<feature type="region of interest" description="Disordered" evidence="7">
    <location>
        <begin position="1102"/>
        <end position="1124"/>
    </location>
</feature>
<keyword evidence="4" id="KW-0819">tRNA processing</keyword>
<keyword evidence="6 8" id="KW-0472">Membrane</keyword>
<organism evidence="10 11">
    <name type="scientific">Bifiguratus adelaidae</name>
    <dbReference type="NCBI Taxonomy" id="1938954"/>
    <lineage>
        <taxon>Eukaryota</taxon>
        <taxon>Fungi</taxon>
        <taxon>Fungi incertae sedis</taxon>
        <taxon>Mucoromycota</taxon>
        <taxon>Mucoromycotina</taxon>
        <taxon>Endogonomycetes</taxon>
        <taxon>Endogonales</taxon>
        <taxon>Endogonales incertae sedis</taxon>
        <taxon>Bifiguratus</taxon>
    </lineage>
</organism>
<dbReference type="InterPro" id="IPR020846">
    <property type="entry name" value="MFS_dom"/>
</dbReference>
<dbReference type="InterPro" id="IPR036259">
    <property type="entry name" value="MFS_trans_sf"/>
</dbReference>
<evidence type="ECO:0000256" key="3">
    <source>
        <dbReference type="ARBA" id="ARBA00022692"/>
    </source>
</evidence>
<feature type="transmembrane region" description="Helical" evidence="8">
    <location>
        <begin position="2821"/>
        <end position="2841"/>
    </location>
</feature>
<evidence type="ECO:0000256" key="5">
    <source>
        <dbReference type="ARBA" id="ARBA00022989"/>
    </source>
</evidence>
<evidence type="ECO:0000259" key="9">
    <source>
        <dbReference type="PROSITE" id="PS50850"/>
    </source>
</evidence>
<dbReference type="InterPro" id="IPR019442">
    <property type="entry name" value="THADA/TRM732_DUF2428"/>
</dbReference>
<dbReference type="Pfam" id="PF10350">
    <property type="entry name" value="DUF2428"/>
    <property type="match status" value="1"/>
</dbReference>
<dbReference type="InterPro" id="IPR005829">
    <property type="entry name" value="Sugar_transporter_CS"/>
</dbReference>
<dbReference type="PROSITE" id="PS50850">
    <property type="entry name" value="MFS"/>
    <property type="match status" value="1"/>
</dbReference>
<dbReference type="GO" id="GO:0030488">
    <property type="term" value="P:tRNA methylation"/>
    <property type="evidence" value="ECO:0007669"/>
    <property type="project" value="TreeGrafter"/>
</dbReference>
<dbReference type="PANTHER" id="PTHR14387:SF0">
    <property type="entry name" value="DUF2428 DOMAIN-CONTAINING PROTEIN"/>
    <property type="match status" value="1"/>
</dbReference>
<dbReference type="PANTHER" id="PTHR14387">
    <property type="entry name" value="THADA/DEATH RECEPTOR INTERACTING PROTEIN"/>
    <property type="match status" value="1"/>
</dbReference>
<feature type="transmembrane region" description="Helical" evidence="8">
    <location>
        <begin position="2686"/>
        <end position="2707"/>
    </location>
</feature>
<dbReference type="GO" id="GO:0004672">
    <property type="term" value="F:protein kinase activity"/>
    <property type="evidence" value="ECO:0007669"/>
    <property type="project" value="InterPro"/>
</dbReference>
<dbReference type="GO" id="GO:0005829">
    <property type="term" value="C:cytosol"/>
    <property type="evidence" value="ECO:0007669"/>
    <property type="project" value="TreeGrafter"/>
</dbReference>
<evidence type="ECO:0000256" key="2">
    <source>
        <dbReference type="ARBA" id="ARBA00010409"/>
    </source>
</evidence>
<dbReference type="Pfam" id="PF25150">
    <property type="entry name" value="TPR_Trm732"/>
    <property type="match status" value="1"/>
</dbReference>
<accession>A0A261Y0H2</accession>
<dbReference type="OrthoDB" id="73997at2759"/>
<feature type="transmembrane region" description="Helical" evidence="8">
    <location>
        <begin position="2756"/>
        <end position="2776"/>
    </location>
</feature>
<dbReference type="SUPFAM" id="SSF103473">
    <property type="entry name" value="MFS general substrate transporter"/>
    <property type="match status" value="1"/>
</dbReference>
<dbReference type="InterPro" id="IPR011009">
    <property type="entry name" value="Kinase-like_dom_sf"/>
</dbReference>
<dbReference type="InterPro" id="IPR056843">
    <property type="entry name" value="THADA-like_TPR"/>
</dbReference>
<dbReference type="EMBL" id="MVBO01000053">
    <property type="protein sequence ID" value="OZJ04117.1"/>
    <property type="molecule type" value="Genomic_DNA"/>
</dbReference>
<protein>
    <recommendedName>
        <fullName evidence="9">Major facilitator superfamily (MFS) profile domain-containing protein</fullName>
    </recommendedName>
</protein>
<evidence type="ECO:0000313" key="10">
    <source>
        <dbReference type="EMBL" id="OZJ04117.1"/>
    </source>
</evidence>
<gene>
    <name evidence="10" type="ORF">BZG36_02864</name>
</gene>
<evidence type="ECO:0000256" key="1">
    <source>
        <dbReference type="ARBA" id="ARBA00004141"/>
    </source>
</evidence>
<proteinExistence type="inferred from homology"/>
<dbReference type="InterPro" id="IPR000719">
    <property type="entry name" value="Prot_kinase_dom"/>
</dbReference>
<dbReference type="PROSITE" id="PS00216">
    <property type="entry name" value="SUGAR_TRANSPORT_1"/>
    <property type="match status" value="1"/>
</dbReference>
<feature type="transmembrane region" description="Helical" evidence="8">
    <location>
        <begin position="2853"/>
        <end position="2873"/>
    </location>
</feature>
<dbReference type="SUPFAM" id="SSF48371">
    <property type="entry name" value="ARM repeat"/>
    <property type="match status" value="1"/>
</dbReference>
<comment type="caution">
    <text evidence="10">The sequence shown here is derived from an EMBL/GenBank/DDBJ whole genome shotgun (WGS) entry which is preliminary data.</text>
</comment>
<dbReference type="Gene3D" id="1.20.1250.20">
    <property type="entry name" value="MFS general substrate transporter like domains"/>
    <property type="match status" value="2"/>
</dbReference>
<dbReference type="GO" id="GO:0016020">
    <property type="term" value="C:membrane"/>
    <property type="evidence" value="ECO:0007669"/>
    <property type="project" value="UniProtKB-SubCell"/>
</dbReference>
<keyword evidence="5 8" id="KW-1133">Transmembrane helix</keyword>
<dbReference type="InterPro" id="IPR005828">
    <property type="entry name" value="MFS_sugar_transport-like"/>
</dbReference>
<dbReference type="CDD" id="cd13969">
    <property type="entry name" value="ADCK1-like"/>
    <property type="match status" value="1"/>
</dbReference>
<sequence length="2903" mass="325043">MLRRCCRLVPIQRRYATSPVLQVATLRKPYQRSPKLITIGSVAVIGVGCYYTIDPFRHVVQAVERCARAGAVGVVLGIDYKLTLSRQYASEGEKELAKKACHKRSAERVREALTKNGGIYIKLGQHVAAMVYLLPPEWTTTMEPLQDRCPATSQADVEKLFLTDMHAPLDQICSEFDPEPIGVASLAQVHRATLRSTGQKVAIKIQHPYLDEFSVIDMKTVEIIIKTVKRIFPDFGFEWLADEMKESLPQELDFVREAKNAKTVQENFFGPNARPESKKRALKIPDIIWAKRRILCMEFIDGDRLDNFEYLQKHNIDPNAISSELSRIFAEMIHIHGFVHCDPHPGNILIRPKTPDTRSSKNFEIVLLDHGLYRTLTEKLRLDYSHLWIALINGKEKDIEKYSRLVGGTEAYRVFACIMTGRTWDTISGADLSSIRSQDEVDKIAEGAFSFLFEVADLLSKMPRLVLLLLKTNDLLRSVDELLRKATKDTHGNGTGHKTYVILGQYCARALYEDCQQRTQSLSAISRWFSISNWICWLECWWNYRLLQRFLQLYEIYLDLKRQHWHDYYSEWREQRTHAALLPVTTAAVQLLDAKGLEWADQSVQLKGVENALGALLNQPENAEGKRQVEEVVFPILAACYFSAGDAVPRRHCLTSLDYCHRTCPSSHVFDDIFAAFIQGQDWIPAQRDAQKAFAIYNCLDFAFGMQVVEKQALDSGRFLSERLHTACDHFQGLDVVPSSVDSIELNQRMDDIRMLLKTLLSLLTRFGGQFQPIIQEVYANRSRTGWIEPLLQDCIHLLDNTQVYAKECSQLAGQIVASLYDLSASSQQVGGRVFSTFFLQESSIEFGLTIPVTLIGLPGWSADDAPVLSLVRGLLTNLQDSILLAQVQVKKQTLSHIDLPVSSMASGRYTLLKFLLLAVCRICDNHNLDQQTKVLAFESVSICLSRSTGIFHIDKHGVDGDGEALLEDMLPADMINVLLNYVWDYWDDPIEAMQHKVRSIFGELLKLLETKARLLERQGDYIEFLQGLAARLLQMDRYRKVKYALLHILLPKIGTNIFFRVQPNFIARMASVFTDSGFATKVSLLLVSFLTLRLEELIPKTPKAMPDNSGTEKKNKKDKMTLQDPADPDVIAAWKALWIKPIAQAMVTEDVDVCKHIAQFLLPELFNLVPSSYTSLLSAIASQKHSNVLHATISTLKVGKSMDLEQEKGQEQVWASSFDIQAAAESIDPQLRIDALGLVCESHKSTAEITTEQLDFVKSFLILNMNCTSPEFRQKFYSSMQRFLTRLRANLFVYIKDKDSSTAHAKGVKDNKVDGDINKVNESLNRTQEKIAMVEKWLNWFIDFLMASIYPGASYQRVATALRMFALLISLFGSTELPMPVGFDHKPVLPFKIPIFTGRNVKLLISTLANPFDHNRQQAYDILSGFPAPFPEVDSVESVQDLLHWALHLMKGGRAGESESGAFIFRLVYTKYVVGCNMPLQVHKGEKGKYSDGAVEDVAPIAFARRLLDFVEFHINEARTDMLKAAEHHPMHGILSATAYLFRGIDYRDSLVLDHLDEWRTLHRRAIRLVDEAASAVMEILSNPSPEGNVPSSFREMEEAIDALIDDEGGAGSTDRGPKHQVILSFAWRAVKEASTLLGVICDRAPLKVADQGADVAAFLEVKDVLAAGAMFKRWLTSIRHRGAFSSVYPNYVALCSRLLSSPAAQYRSLPKTWIKDDIQSICAASLSVTRRSAGLPFCILAIVSSGPGNRKPLLNVTMEELVEIASQQMALDADQKTDAPQIHAFNILRQIFMDAKLGLDVLPFVADAFKLAVDGFASNSWAIRNCSVMLFSALVQRTFGSKKNKDHQNLPNTLTAREFFSRFPSLHPYLLKELELAVQQFKDERHGISVHPKLFPLLTLLSRLHPSIMEGAENTHTMKPFVPLVRLCSASVIQKTREMAARALVPLIPSSQVVNTSLEILAQCELDNQNQLHGNLLQVQYLLQGHLYSIATDEILSEFVQSANSIFVAKWKIATEENPSLRVEANAHFTPIKQLATDMAESVLMVTPDISTYQIAGYRVSEQLADILLHSISTPLGKTAQGGQDHQAVSAVLRLLSSEEYEVRTIALKRLLDMQLRNDLSDSQSIKSKLIFMIYSQERNLECLRLACRLLTKLHNQAWPDEANVPLENFWIKVVSDIDANSQPAIETHLPLLGALLASMEGDPMVKRHMRTWSSYIVRYSHQDLSLPCREACVHSLRWIASVIFQHPDPEQDQVLVSILFTIIRLLQDDDVDVRNDMAAIVSHALAIKGVVLPERAVELVYTYTVQHYPHSSYFHSLLLERLYGEDTLESIRDQELSPSRILFERENPNIYREELVDVQISAQCIALVIQVETPVYNGNGYDEKAYAQRPGALAALDDTANSKLTWRQYRTVLISSTGFFMDSYDLFVIGLIVPMLGYIYYQPSNTVPANISGPLKGIANVGNLIGQLLFGFLGDAIGRHKIYGFELLIIIISTFGCAMAGSAAAGVGAVGFLGFWRLLMGIGIGGDYPMSATVTSEWATAGRRGQMLALTFSMQGWGQLAGGIIDIILLAIFKGAIDANPLNLDYVWRILAAMGCVPALATLYYRFALPESPRYAVNVLKDEEAARIGLKYVDVVDYESDKSADVTHPNPDISAAVQRREHFKEFCAYFAIWKNGKVLMGTALSWFLLDIAFYGLTLNTPVVLSAIGFAPKGLSPWETLWKQAIGNIIIVCLGSLPGYYATVFLVERIGRKTIQLIGFIMNTILFVIIAAAYEPLSNNALPAFIVLFVLVQFFFQFGANATTFIIPAEVYPTRFRATAHGFSAASGKAGAIIAAFGFNSLINVGGTNAFLAQTLGIFAALMFLGILTTLPIPEPAHKSLDYFEDPEVERVVTHVHGHDV</sequence>
<feature type="transmembrane region" description="Helical" evidence="8">
    <location>
        <begin position="2559"/>
        <end position="2577"/>
    </location>
</feature>
<feature type="transmembrane region" description="Helical" evidence="8">
    <location>
        <begin position="2589"/>
        <end position="2608"/>
    </location>
</feature>
<keyword evidence="3 8" id="KW-0812">Transmembrane</keyword>
<dbReference type="GO" id="GO:0022857">
    <property type="term" value="F:transmembrane transporter activity"/>
    <property type="evidence" value="ECO:0007669"/>
    <property type="project" value="InterPro"/>
</dbReference>
<keyword evidence="11" id="KW-1185">Reference proteome</keyword>
<dbReference type="SUPFAM" id="SSF56112">
    <property type="entry name" value="Protein kinase-like (PK-like)"/>
    <property type="match status" value="1"/>
</dbReference>
<comment type="similarity">
    <text evidence="2">Belongs to the THADA family.</text>
</comment>
<comment type="subcellular location">
    <subcellularLocation>
        <location evidence="1">Membrane</location>
        <topology evidence="1">Multi-pass membrane protein</topology>
    </subcellularLocation>
</comment>
<evidence type="ECO:0000256" key="4">
    <source>
        <dbReference type="ARBA" id="ARBA00022694"/>
    </source>
</evidence>
<dbReference type="Pfam" id="PF25151">
    <property type="entry name" value="TPR_Trm732_C"/>
    <property type="match status" value="1"/>
</dbReference>
<feature type="transmembrane region" description="Helical" evidence="8">
    <location>
        <begin position="2488"/>
        <end position="2519"/>
    </location>
</feature>